<dbReference type="InterPro" id="IPR036291">
    <property type="entry name" value="NAD(P)-bd_dom_sf"/>
</dbReference>
<dbReference type="Gene3D" id="3.30.70.1450">
    <property type="entry name" value="Regulator of K+ conductance, C-terminal domain"/>
    <property type="match status" value="1"/>
</dbReference>
<dbReference type="InterPro" id="IPR050721">
    <property type="entry name" value="Trk_Ktr_HKT_K-transport"/>
</dbReference>
<dbReference type="Proteomes" id="UP001321445">
    <property type="component" value="Chromosome"/>
</dbReference>
<dbReference type="PANTHER" id="PTHR43833">
    <property type="entry name" value="POTASSIUM CHANNEL PROTEIN 2-RELATED-RELATED"/>
    <property type="match status" value="1"/>
</dbReference>
<accession>A0ABM8FJB1</accession>
<dbReference type="SUPFAM" id="SSF51735">
    <property type="entry name" value="NAD(P)-binding Rossmann-fold domains"/>
    <property type="match status" value="2"/>
</dbReference>
<dbReference type="Gene3D" id="3.40.50.720">
    <property type="entry name" value="NAD(P)-binding Rossmann-like Domain"/>
    <property type="match status" value="2"/>
</dbReference>
<dbReference type="PANTHER" id="PTHR43833:SF5">
    <property type="entry name" value="TRK SYSTEM POTASSIUM UPTAKE PROTEIN TRKA"/>
    <property type="match status" value="1"/>
</dbReference>
<dbReference type="Pfam" id="PF02080">
    <property type="entry name" value="TrkA_C"/>
    <property type="match status" value="1"/>
</dbReference>
<feature type="domain" description="RCK C-terminal" evidence="7">
    <location>
        <begin position="161"/>
        <end position="213"/>
    </location>
</feature>
<dbReference type="InterPro" id="IPR036721">
    <property type="entry name" value="RCK_C_sf"/>
</dbReference>
<evidence type="ECO:0000256" key="3">
    <source>
        <dbReference type="ARBA" id="ARBA00022538"/>
    </source>
</evidence>
<dbReference type="InterPro" id="IPR003148">
    <property type="entry name" value="RCK_N"/>
</dbReference>
<evidence type="ECO:0000256" key="5">
    <source>
        <dbReference type="ARBA" id="ARBA00023027"/>
    </source>
</evidence>
<organism evidence="8 9">
    <name type="scientific">Hydrogenimonas cancrithermarum</name>
    <dbReference type="NCBI Taxonomy" id="2993563"/>
    <lineage>
        <taxon>Bacteria</taxon>
        <taxon>Pseudomonadati</taxon>
        <taxon>Campylobacterota</taxon>
        <taxon>Epsilonproteobacteria</taxon>
        <taxon>Campylobacterales</taxon>
        <taxon>Hydrogenimonadaceae</taxon>
        <taxon>Hydrogenimonas</taxon>
    </lineage>
</organism>
<keyword evidence="2" id="KW-0813">Transport</keyword>
<evidence type="ECO:0000313" key="9">
    <source>
        <dbReference type="Proteomes" id="UP001321445"/>
    </source>
</evidence>
<sequence>MDIIIAGAGRVGFNLARTLSIGHNVTVIDRNAEALQRLQESLDILPLHGDIEDPLTYRKLIDKEVHLFIAVTDMDEANLISTLIVDDSIRVDRKFIRLRNTFFAKSSIREKLGVNEAIFPMQITSKTVETLLQYPKANNVKTFKYTNLKLVSVRASGLSEPLSLHPEGFAIVGIEREKDFFIPSMDTPIEPGDLVYLFGNEESIRQLCGRLESESPRTISRCVIFGAGDLGVAIAHTLIENGKEVKLVEKDVKLCEAADEKLEGEATAISCKYGTGTIFEEEGLENADLMIAATDNDEYNIIKCLEAREHGIRKVVAINNEMEYYNLMHTLGIVVVRGPKMSAYNAILESIYSSGVVMERKFCGGKASIFLRKIFPNSKLIDKRVKPFKRQKAGLVFLVREGELSRFDETVTMREGDVIIGFVDEEYASAMKVWIYGL</sequence>
<evidence type="ECO:0000256" key="6">
    <source>
        <dbReference type="ARBA" id="ARBA00023065"/>
    </source>
</evidence>
<proteinExistence type="predicted"/>
<dbReference type="PROSITE" id="PS51202">
    <property type="entry name" value="RCK_C"/>
    <property type="match status" value="1"/>
</dbReference>
<gene>
    <name evidence="8" type="ORF">HCR_00180</name>
</gene>
<dbReference type="InterPro" id="IPR006036">
    <property type="entry name" value="K_uptake_TrkA"/>
</dbReference>
<dbReference type="Pfam" id="PF02254">
    <property type="entry name" value="TrkA_N"/>
    <property type="match status" value="2"/>
</dbReference>
<evidence type="ECO:0000313" key="8">
    <source>
        <dbReference type="EMBL" id="BDY11706.1"/>
    </source>
</evidence>
<keyword evidence="9" id="KW-1185">Reference proteome</keyword>
<evidence type="ECO:0000259" key="7">
    <source>
        <dbReference type="PROSITE" id="PS51202"/>
    </source>
</evidence>
<keyword evidence="5" id="KW-0520">NAD</keyword>
<dbReference type="EMBL" id="AP027370">
    <property type="protein sequence ID" value="BDY11706.1"/>
    <property type="molecule type" value="Genomic_DNA"/>
</dbReference>
<evidence type="ECO:0000256" key="4">
    <source>
        <dbReference type="ARBA" id="ARBA00022958"/>
    </source>
</evidence>
<dbReference type="PRINTS" id="PR00335">
    <property type="entry name" value="KUPTAKETRKA"/>
</dbReference>
<evidence type="ECO:0000256" key="2">
    <source>
        <dbReference type="ARBA" id="ARBA00022448"/>
    </source>
</evidence>
<keyword evidence="3" id="KW-0633">Potassium transport</keyword>
<name>A0ABM8FJB1_9BACT</name>
<dbReference type="InterPro" id="IPR006037">
    <property type="entry name" value="RCK_C"/>
</dbReference>
<reference evidence="8 9" key="1">
    <citation type="submission" date="2023-03" db="EMBL/GenBank/DDBJ databases">
        <title>Description of Hydrogenimonas sp. ISO32.</title>
        <authorList>
            <person name="Mino S."/>
            <person name="Fukazawa S."/>
            <person name="Sawabe T."/>
        </authorList>
    </citation>
    <scope>NUCLEOTIDE SEQUENCE [LARGE SCALE GENOMIC DNA]</scope>
    <source>
        <strain evidence="8 9">ISO32</strain>
    </source>
</reference>
<evidence type="ECO:0000256" key="1">
    <source>
        <dbReference type="ARBA" id="ARBA00017378"/>
    </source>
</evidence>
<keyword evidence="4" id="KW-0630">Potassium</keyword>
<dbReference type="SUPFAM" id="SSF116726">
    <property type="entry name" value="TrkA C-terminal domain-like"/>
    <property type="match status" value="1"/>
</dbReference>
<protein>
    <recommendedName>
        <fullName evidence="1">Trk system potassium uptake protein TrkA</fullName>
    </recommendedName>
</protein>
<dbReference type="RefSeq" id="WP_286336922.1">
    <property type="nucleotide sequence ID" value="NZ_AP027370.1"/>
</dbReference>
<keyword evidence="6" id="KW-0406">Ion transport</keyword>